<sequence>MRGVHQPTGSGAPATAPNHKPSSSPGKPLIFDEVDNSLATALTERGVTWPIGGYAPGKYIQTCRTCDKTHTADKRAWSCLACVVAATIAASRKNADDRAAIVGKASSSPSTPCATSSTGIPCRRTSHGHAS</sequence>
<evidence type="ECO:0008006" key="4">
    <source>
        <dbReference type="Google" id="ProtNLM"/>
    </source>
</evidence>
<proteinExistence type="predicted"/>
<evidence type="ECO:0000256" key="1">
    <source>
        <dbReference type="SAM" id="MobiDB-lite"/>
    </source>
</evidence>
<dbReference type="EMBL" id="BMJJ01000024">
    <property type="protein sequence ID" value="GGD43924.1"/>
    <property type="molecule type" value="Genomic_DNA"/>
</dbReference>
<dbReference type="AlphaFoldDB" id="A0A916YGT3"/>
<comment type="caution">
    <text evidence="2">The sequence shown here is derived from an EMBL/GenBank/DDBJ whole genome shotgun (WGS) entry which is preliminary data.</text>
</comment>
<dbReference type="Proteomes" id="UP000613160">
    <property type="component" value="Unassembled WGS sequence"/>
</dbReference>
<protein>
    <recommendedName>
        <fullName evidence="4">Transposase</fullName>
    </recommendedName>
</protein>
<feature type="region of interest" description="Disordered" evidence="1">
    <location>
        <begin position="102"/>
        <end position="131"/>
    </location>
</feature>
<organism evidence="2 3">
    <name type="scientific">Aureimonas glaciei</name>
    <dbReference type="NCBI Taxonomy" id="1776957"/>
    <lineage>
        <taxon>Bacteria</taxon>
        <taxon>Pseudomonadati</taxon>
        <taxon>Pseudomonadota</taxon>
        <taxon>Alphaproteobacteria</taxon>
        <taxon>Hyphomicrobiales</taxon>
        <taxon>Aurantimonadaceae</taxon>
        <taxon>Aureimonas</taxon>
    </lineage>
</organism>
<evidence type="ECO:0000313" key="3">
    <source>
        <dbReference type="Proteomes" id="UP000613160"/>
    </source>
</evidence>
<evidence type="ECO:0000313" key="2">
    <source>
        <dbReference type="EMBL" id="GGD43924.1"/>
    </source>
</evidence>
<gene>
    <name evidence="2" type="ORF">GCM10011335_53190</name>
</gene>
<feature type="region of interest" description="Disordered" evidence="1">
    <location>
        <begin position="1"/>
        <end position="31"/>
    </location>
</feature>
<reference evidence="2" key="2">
    <citation type="submission" date="2020-09" db="EMBL/GenBank/DDBJ databases">
        <authorList>
            <person name="Sun Q."/>
            <person name="Zhou Y."/>
        </authorList>
    </citation>
    <scope>NUCLEOTIDE SEQUENCE</scope>
    <source>
        <strain evidence="2">CGMCC 1.15493</strain>
    </source>
</reference>
<accession>A0A916YGT3</accession>
<name>A0A916YGT3_9HYPH</name>
<reference evidence="2" key="1">
    <citation type="journal article" date="2014" name="Int. J. Syst. Evol. Microbiol.">
        <title>Complete genome sequence of Corynebacterium casei LMG S-19264T (=DSM 44701T), isolated from a smear-ripened cheese.</title>
        <authorList>
            <consortium name="US DOE Joint Genome Institute (JGI-PGF)"/>
            <person name="Walter F."/>
            <person name="Albersmeier A."/>
            <person name="Kalinowski J."/>
            <person name="Ruckert C."/>
        </authorList>
    </citation>
    <scope>NUCLEOTIDE SEQUENCE</scope>
    <source>
        <strain evidence="2">CGMCC 1.15493</strain>
    </source>
</reference>
<keyword evidence="3" id="KW-1185">Reference proteome</keyword>
<feature type="compositionally biased region" description="Low complexity" evidence="1">
    <location>
        <begin position="105"/>
        <end position="118"/>
    </location>
</feature>